<gene>
    <name evidence="1" type="ORF">S12H4_45504</name>
</gene>
<comment type="caution">
    <text evidence="1">The sequence shown here is derived from an EMBL/GenBank/DDBJ whole genome shotgun (WGS) entry which is preliminary data.</text>
</comment>
<organism evidence="1">
    <name type="scientific">marine sediment metagenome</name>
    <dbReference type="NCBI Taxonomy" id="412755"/>
    <lineage>
        <taxon>unclassified sequences</taxon>
        <taxon>metagenomes</taxon>
        <taxon>ecological metagenomes</taxon>
    </lineage>
</organism>
<evidence type="ECO:0000313" key="1">
    <source>
        <dbReference type="EMBL" id="GAJ09690.1"/>
    </source>
</evidence>
<reference evidence="1" key="1">
    <citation type="journal article" date="2014" name="Front. Microbiol.">
        <title>High frequency of phylogenetically diverse reductive dehalogenase-homologous genes in deep subseafloor sedimentary metagenomes.</title>
        <authorList>
            <person name="Kawai M."/>
            <person name="Futagami T."/>
            <person name="Toyoda A."/>
            <person name="Takaki Y."/>
            <person name="Nishi S."/>
            <person name="Hori S."/>
            <person name="Arai W."/>
            <person name="Tsubouchi T."/>
            <person name="Morono Y."/>
            <person name="Uchiyama I."/>
            <person name="Ito T."/>
            <person name="Fujiyama A."/>
            <person name="Inagaki F."/>
            <person name="Takami H."/>
        </authorList>
    </citation>
    <scope>NUCLEOTIDE SEQUENCE</scope>
    <source>
        <strain evidence="1">Expedition CK06-06</strain>
    </source>
</reference>
<sequence length="40" mass="4618">MSMAYALINTEASYEAEVMEDTRKNWEKLLRSDELGIPLV</sequence>
<protein>
    <submittedName>
        <fullName evidence="1">Uncharacterized protein</fullName>
    </submittedName>
</protein>
<name>X1VMF0_9ZZZZ</name>
<accession>X1VMF0</accession>
<proteinExistence type="predicted"/>
<dbReference type="EMBL" id="BARW01028141">
    <property type="protein sequence ID" value="GAJ09690.1"/>
    <property type="molecule type" value="Genomic_DNA"/>
</dbReference>
<dbReference type="AlphaFoldDB" id="X1VMF0"/>